<comment type="similarity">
    <text evidence="2">Belongs to the amino acid-polyamine-organocation (APC) superfamily. Basic amino acid/polyamine antiporter (APA) (TC 2.A.3.2) family.</text>
</comment>
<protein>
    <recommendedName>
        <fullName evidence="9">Arginine-ornithine antiporter</fullName>
    </recommendedName>
</protein>
<sequence>MGKANDRKLSLLALVAMVVGTMIGGGAFNLISDMGTEAGGLAILIGWLITGVGMIALGLSFQNLTSVRPKLDGGIYSYAQAGFGDYMGFNSAWGYWFSALLGNVAYGTLLMTALGHFLPMFKGGSNLPSIIVASLLLWCVFLLISRGVKNATLINMIVTIAKMIPLFLFLVVLVIGFNFDTFMTGFYGMTDQGPKSFDFQDIMAQVKSTMLVTVWAFLGVEGAVVFSSRAKQRRDVGKATIIGLLGVLIIYIMITVLAQGIIIQNQIGELSNPSMAGVMEQVVGKWGAVVINIGLIISVIGAWLGWSLLAAEVPNLAAKDNIFPAWFGKDNHNHAPIHSMLITSLIVQLFFITLLFTDKAYNFAFSLASSAVLLPYAFSAFYQLKSSRQHSRKQTLIGAVASIYSIWIVYAAGLEYLLLTMILYFPGIFVYQHVQKLHDRPISKMDKILFGVITLLALTGVYFIISGKVSNF</sequence>
<evidence type="ECO:0000313" key="12">
    <source>
        <dbReference type="Proteomes" id="UP000295310"/>
    </source>
</evidence>
<keyword evidence="4" id="KW-1003">Cell membrane</keyword>
<dbReference type="GO" id="GO:0006527">
    <property type="term" value="P:L-arginine catabolic process"/>
    <property type="evidence" value="ECO:0007669"/>
    <property type="project" value="UniProtKB-UniRule"/>
</dbReference>
<accession>A0A4R6BBE0</accession>
<evidence type="ECO:0000313" key="11">
    <source>
        <dbReference type="EMBL" id="TDL94288.1"/>
    </source>
</evidence>
<dbReference type="Pfam" id="PF13520">
    <property type="entry name" value="AA_permease_2"/>
    <property type="match status" value="1"/>
</dbReference>
<feature type="transmembrane region" description="Helical" evidence="10">
    <location>
        <begin position="337"/>
        <end position="357"/>
    </location>
</feature>
<dbReference type="NCBIfam" id="TIGR03810">
    <property type="entry name" value="arg_ornith_anti"/>
    <property type="match status" value="1"/>
</dbReference>
<feature type="transmembrane region" description="Helical" evidence="10">
    <location>
        <begin position="239"/>
        <end position="263"/>
    </location>
</feature>
<evidence type="ECO:0000256" key="4">
    <source>
        <dbReference type="ARBA" id="ARBA00022475"/>
    </source>
</evidence>
<proteinExistence type="inferred from homology"/>
<dbReference type="GO" id="GO:0005886">
    <property type="term" value="C:plasma membrane"/>
    <property type="evidence" value="ECO:0007669"/>
    <property type="project" value="UniProtKB-SubCell"/>
</dbReference>
<feature type="transmembrane region" description="Helical" evidence="10">
    <location>
        <begin position="127"/>
        <end position="145"/>
    </location>
</feature>
<evidence type="ECO:0000256" key="5">
    <source>
        <dbReference type="ARBA" id="ARBA00022692"/>
    </source>
</evidence>
<feature type="transmembrane region" description="Helical" evidence="10">
    <location>
        <begin position="363"/>
        <end position="382"/>
    </location>
</feature>
<dbReference type="NCBIfam" id="TIGR00905">
    <property type="entry name" value="2A0302"/>
    <property type="match status" value="1"/>
</dbReference>
<dbReference type="PANTHER" id="PTHR42770">
    <property type="entry name" value="AMINO ACID TRANSPORTER-RELATED"/>
    <property type="match status" value="1"/>
</dbReference>
<evidence type="ECO:0000256" key="8">
    <source>
        <dbReference type="ARBA" id="ARBA00023136"/>
    </source>
</evidence>
<dbReference type="PIRSF" id="PIRSF006060">
    <property type="entry name" value="AA_transporter"/>
    <property type="match status" value="1"/>
</dbReference>
<evidence type="ECO:0000256" key="7">
    <source>
        <dbReference type="ARBA" id="ARBA00022989"/>
    </source>
</evidence>
<keyword evidence="3" id="KW-0813">Transport</keyword>
<evidence type="ECO:0000256" key="6">
    <source>
        <dbReference type="ARBA" id="ARBA00022970"/>
    </source>
</evidence>
<keyword evidence="7 10" id="KW-1133">Transmembrane helix</keyword>
<dbReference type="EMBL" id="SCWA01000018">
    <property type="protein sequence ID" value="TDL94288.1"/>
    <property type="molecule type" value="Genomic_DNA"/>
</dbReference>
<dbReference type="PANTHER" id="PTHR42770:SF4">
    <property type="entry name" value="ARGININE_ORNITHINE ANTIPORTER-RELATED"/>
    <property type="match status" value="1"/>
</dbReference>
<evidence type="ECO:0000256" key="3">
    <source>
        <dbReference type="ARBA" id="ARBA00022448"/>
    </source>
</evidence>
<dbReference type="InterPro" id="IPR002293">
    <property type="entry name" value="AA/rel_permease1"/>
</dbReference>
<feature type="transmembrane region" description="Helical" evidence="10">
    <location>
        <begin position="209"/>
        <end position="227"/>
    </location>
</feature>
<keyword evidence="12" id="KW-1185">Reference proteome</keyword>
<keyword evidence="5 10" id="KW-0812">Transmembrane</keyword>
<gene>
    <name evidence="11" type="primary">arcD</name>
    <name evidence="11" type="ORF">ERX27_09255</name>
</gene>
<dbReference type="AlphaFoldDB" id="A0A4R6BBE0"/>
<dbReference type="Gene3D" id="1.20.1740.10">
    <property type="entry name" value="Amino acid/polyamine transporter I"/>
    <property type="match status" value="1"/>
</dbReference>
<dbReference type="GO" id="GO:1903826">
    <property type="term" value="P:L-arginine transmembrane transport"/>
    <property type="evidence" value="ECO:0007669"/>
    <property type="project" value="InterPro"/>
</dbReference>
<evidence type="ECO:0000256" key="10">
    <source>
        <dbReference type="SAM" id="Phobius"/>
    </source>
</evidence>
<dbReference type="InterPro" id="IPR022461">
    <property type="entry name" value="Arg/Orn_antiprt_ArcD"/>
</dbReference>
<reference evidence="11 12" key="1">
    <citation type="submission" date="2019-01" db="EMBL/GenBank/DDBJ databases">
        <title>Draft genome sequences of the type strains of six Macrococcus species.</title>
        <authorList>
            <person name="Mazhar S."/>
            <person name="Altermann E."/>
            <person name="Hill C."/>
            <person name="Mcauliffe O."/>
        </authorList>
    </citation>
    <scope>NUCLEOTIDE SEQUENCE [LARGE SCALE GENOMIC DNA]</scope>
    <source>
        <strain evidence="11 12">CCM4811</strain>
    </source>
</reference>
<dbReference type="InterPro" id="IPR004754">
    <property type="entry name" value="Amino_acid_antiprt"/>
</dbReference>
<keyword evidence="8 10" id="KW-0472">Membrane</keyword>
<organism evidence="11 12">
    <name type="scientific">Macrococcus brunensis</name>
    <dbReference type="NCBI Taxonomy" id="198483"/>
    <lineage>
        <taxon>Bacteria</taxon>
        <taxon>Bacillati</taxon>
        <taxon>Bacillota</taxon>
        <taxon>Bacilli</taxon>
        <taxon>Bacillales</taxon>
        <taxon>Staphylococcaceae</taxon>
        <taxon>Macrococcus</taxon>
    </lineage>
</organism>
<evidence type="ECO:0000256" key="2">
    <source>
        <dbReference type="ARBA" id="ARBA00008220"/>
    </source>
</evidence>
<feature type="transmembrane region" description="Helical" evidence="10">
    <location>
        <begin position="446"/>
        <end position="465"/>
    </location>
</feature>
<feature type="transmembrane region" description="Helical" evidence="10">
    <location>
        <begin position="38"/>
        <end position="61"/>
    </location>
</feature>
<evidence type="ECO:0000256" key="9">
    <source>
        <dbReference type="NCBIfam" id="TIGR03810"/>
    </source>
</evidence>
<dbReference type="InterPro" id="IPR050367">
    <property type="entry name" value="APC_superfamily"/>
</dbReference>
<feature type="transmembrane region" description="Helical" evidence="10">
    <location>
        <begin position="283"/>
        <end position="309"/>
    </location>
</feature>
<evidence type="ECO:0000256" key="1">
    <source>
        <dbReference type="ARBA" id="ARBA00004651"/>
    </source>
</evidence>
<dbReference type="Proteomes" id="UP000295310">
    <property type="component" value="Unassembled WGS sequence"/>
</dbReference>
<comment type="subcellular location">
    <subcellularLocation>
        <location evidence="1">Cell membrane</location>
        <topology evidence="1">Multi-pass membrane protein</topology>
    </subcellularLocation>
</comment>
<feature type="transmembrane region" description="Helical" evidence="10">
    <location>
        <begin position="166"/>
        <end position="189"/>
    </location>
</feature>
<keyword evidence="6" id="KW-0029">Amino-acid transport</keyword>
<comment type="caution">
    <text evidence="11">The sequence shown here is derived from an EMBL/GenBank/DDBJ whole genome shotgun (WGS) entry which is preliminary data.</text>
</comment>
<dbReference type="GO" id="GO:0043858">
    <property type="term" value="F:arginine:ornithine antiporter activity"/>
    <property type="evidence" value="ECO:0007669"/>
    <property type="project" value="UniProtKB-UniRule"/>
</dbReference>
<name>A0A4R6BBE0_9STAP</name>
<feature type="transmembrane region" description="Helical" evidence="10">
    <location>
        <begin position="12"/>
        <end position="32"/>
    </location>
</feature>
<feature type="transmembrane region" description="Helical" evidence="10">
    <location>
        <begin position="93"/>
        <end position="115"/>
    </location>
</feature>
<dbReference type="OrthoDB" id="9762947at2"/>
<dbReference type="RefSeq" id="WP_133432555.1">
    <property type="nucleotide sequence ID" value="NZ_SCWA01000018.1"/>
</dbReference>